<protein>
    <submittedName>
        <fullName evidence="3">Inclusion membrane protein A</fullName>
    </submittedName>
</protein>
<evidence type="ECO:0000313" key="4">
    <source>
        <dbReference type="Proteomes" id="UP000054600"/>
    </source>
</evidence>
<accession>A0A0W0YK26</accession>
<sequence>MAINETELEVLIKKDAKPTTSNGNDTVTHPLQDSERHEVIEDSALTEHPENLDLASLEKITDSQKQLIKVKDKLGLIVDTIADNPSLITQAATAWGELPLWQKIAGGILLTGPTVAVGLFAHIGVLLVIGGVTGVAYTASGIVLDDHHNCNVNIAERLKEGIFSLADILQITIDALDKIRQALAQEIEKFKLENFRLQENINNLGDQVESLSTQVELFIETEKILRQNKDDLEQTSQKLQASVDEQSELLKDNQNELEKIKKAYAKSQEQLSDKVAELHGVREKMTAELEKARKVGSTLQGALQTLTGTVLEDKQHRESYEQRLKTFLNEENASFDQVAERISKTEEELAAVKDELRRTNEEYRELLARQEAQVLRLEKMEADNPGLENMKPRVNVKGLHQHGMYSKKPLNPVNVIPEAPSMVTVQ</sequence>
<dbReference type="InterPro" id="IPR049966">
    <property type="entry name" value="T4SS_LegC2C7"/>
</dbReference>
<evidence type="ECO:0000313" key="3">
    <source>
        <dbReference type="EMBL" id="KTD57237.1"/>
    </source>
</evidence>
<dbReference type="PATRIC" id="fig|1122169.6.peg.3021"/>
<dbReference type="eggNOG" id="COG1196">
    <property type="taxonomic scope" value="Bacteria"/>
</dbReference>
<feature type="region of interest" description="Disordered" evidence="2">
    <location>
        <begin position="14"/>
        <end position="35"/>
    </location>
</feature>
<reference evidence="3 4" key="1">
    <citation type="submission" date="2015-11" db="EMBL/GenBank/DDBJ databases">
        <title>Genomic analysis of 38 Legionella species identifies large and diverse effector repertoires.</title>
        <authorList>
            <person name="Burstein D."/>
            <person name="Amaro F."/>
            <person name="Zusman T."/>
            <person name="Lifshitz Z."/>
            <person name="Cohen O."/>
            <person name="Gilbert J.A."/>
            <person name="Pupko T."/>
            <person name="Shuman H.A."/>
            <person name="Segal G."/>
        </authorList>
    </citation>
    <scope>NUCLEOTIDE SEQUENCE [LARGE SCALE GENOMIC DNA]</scope>
    <source>
        <strain evidence="3 4">ATCC 49655</strain>
    </source>
</reference>
<keyword evidence="1" id="KW-0175">Coiled coil</keyword>
<proteinExistence type="predicted"/>
<feature type="coiled-coil region" evidence="1">
    <location>
        <begin position="328"/>
        <end position="380"/>
    </location>
</feature>
<organism evidence="3 4">
    <name type="scientific">Legionella shakespearei DSM 23087</name>
    <dbReference type="NCBI Taxonomy" id="1122169"/>
    <lineage>
        <taxon>Bacteria</taxon>
        <taxon>Pseudomonadati</taxon>
        <taxon>Pseudomonadota</taxon>
        <taxon>Gammaproteobacteria</taxon>
        <taxon>Legionellales</taxon>
        <taxon>Legionellaceae</taxon>
        <taxon>Legionella</taxon>
    </lineage>
</organism>
<dbReference type="AlphaFoldDB" id="A0A0W0YK26"/>
<dbReference type="OrthoDB" id="5653033at2"/>
<gene>
    <name evidence="3" type="ORF">Lsha_2619</name>
</gene>
<feature type="compositionally biased region" description="Polar residues" evidence="2">
    <location>
        <begin position="18"/>
        <end position="31"/>
    </location>
</feature>
<dbReference type="RefSeq" id="WP_018577321.1">
    <property type="nucleotide sequence ID" value="NZ_KB892399.1"/>
</dbReference>
<keyword evidence="4" id="KW-1185">Reference proteome</keyword>
<dbReference type="EMBL" id="LNYW01000069">
    <property type="protein sequence ID" value="KTD57237.1"/>
    <property type="molecule type" value="Genomic_DNA"/>
</dbReference>
<evidence type="ECO:0000256" key="2">
    <source>
        <dbReference type="SAM" id="MobiDB-lite"/>
    </source>
</evidence>
<dbReference type="Proteomes" id="UP000054600">
    <property type="component" value="Unassembled WGS sequence"/>
</dbReference>
<dbReference type="NCBIfam" id="NF043058">
    <property type="entry name" value="T4SS_LegC2C7"/>
    <property type="match status" value="1"/>
</dbReference>
<name>A0A0W0YK26_9GAMM</name>
<comment type="caution">
    <text evidence="3">The sequence shown here is derived from an EMBL/GenBank/DDBJ whole genome shotgun (WGS) entry which is preliminary data.</text>
</comment>
<feature type="coiled-coil region" evidence="1">
    <location>
        <begin position="173"/>
        <end position="277"/>
    </location>
</feature>
<evidence type="ECO:0000256" key="1">
    <source>
        <dbReference type="SAM" id="Coils"/>
    </source>
</evidence>